<feature type="region of interest" description="Disordered" evidence="9">
    <location>
        <begin position="140"/>
        <end position="185"/>
    </location>
</feature>
<dbReference type="GO" id="GO:0004674">
    <property type="term" value="F:protein serine/threonine kinase activity"/>
    <property type="evidence" value="ECO:0007669"/>
    <property type="project" value="UniProtKB-KW"/>
</dbReference>
<dbReference type="AlphaFoldDB" id="A0A699YUC5"/>
<keyword evidence="12" id="KW-1185">Reference proteome</keyword>
<organism evidence="11 12">
    <name type="scientific">Haematococcus lacustris</name>
    <name type="common">Green alga</name>
    <name type="synonym">Haematococcus pluvialis</name>
    <dbReference type="NCBI Taxonomy" id="44745"/>
    <lineage>
        <taxon>Eukaryota</taxon>
        <taxon>Viridiplantae</taxon>
        <taxon>Chlorophyta</taxon>
        <taxon>core chlorophytes</taxon>
        <taxon>Chlorophyceae</taxon>
        <taxon>CS clade</taxon>
        <taxon>Chlamydomonadales</taxon>
        <taxon>Haematococcaceae</taxon>
        <taxon>Haematococcus</taxon>
    </lineage>
</organism>
<feature type="region of interest" description="Disordered" evidence="9">
    <location>
        <begin position="1"/>
        <end position="36"/>
    </location>
</feature>
<dbReference type="SMART" id="SM00220">
    <property type="entry name" value="S_TKc"/>
    <property type="match status" value="1"/>
</dbReference>
<evidence type="ECO:0000313" key="12">
    <source>
        <dbReference type="Proteomes" id="UP000485058"/>
    </source>
</evidence>
<keyword evidence="4 11" id="KW-0418">Kinase</keyword>
<dbReference type="InterPro" id="IPR017441">
    <property type="entry name" value="Protein_kinase_ATP_BS"/>
</dbReference>
<keyword evidence="2" id="KW-0808">Transferase</keyword>
<feature type="binding site" evidence="7">
    <location>
        <position position="317"/>
    </location>
    <ligand>
        <name>Mg(2+)</name>
        <dbReference type="ChEBI" id="CHEBI:18420"/>
    </ligand>
</feature>
<dbReference type="Pfam" id="PF07714">
    <property type="entry name" value="PK_Tyr_Ser-Thr"/>
    <property type="match status" value="2"/>
</dbReference>
<feature type="compositionally biased region" description="Low complexity" evidence="9">
    <location>
        <begin position="444"/>
        <end position="478"/>
    </location>
</feature>
<dbReference type="InterPro" id="IPR008271">
    <property type="entry name" value="Ser/Thr_kinase_AS"/>
</dbReference>
<keyword evidence="1" id="KW-0723">Serine/threonine-protein kinase</keyword>
<dbReference type="InterPro" id="IPR011009">
    <property type="entry name" value="Kinase-like_dom_sf"/>
</dbReference>
<evidence type="ECO:0000259" key="10">
    <source>
        <dbReference type="PROSITE" id="PS50011"/>
    </source>
</evidence>
<dbReference type="PANTHER" id="PTHR44329:SF214">
    <property type="entry name" value="PROTEIN KINASE DOMAIN-CONTAINING PROTEIN"/>
    <property type="match status" value="1"/>
</dbReference>
<keyword evidence="5 8" id="KW-0067">ATP-binding</keyword>
<name>A0A699YUC5_HAELA</name>
<protein>
    <submittedName>
        <fullName evidence="11">Protein kinase domain-containing protein</fullName>
    </submittedName>
</protein>
<evidence type="ECO:0000256" key="2">
    <source>
        <dbReference type="ARBA" id="ARBA00022679"/>
    </source>
</evidence>
<feature type="compositionally biased region" description="Low complexity" evidence="9">
    <location>
        <begin position="152"/>
        <end position="171"/>
    </location>
</feature>
<evidence type="ECO:0000256" key="1">
    <source>
        <dbReference type="ARBA" id="ARBA00022527"/>
    </source>
</evidence>
<evidence type="ECO:0000313" key="11">
    <source>
        <dbReference type="EMBL" id="GFH10394.1"/>
    </source>
</evidence>
<comment type="caution">
    <text evidence="11">The sequence shown here is derived from an EMBL/GenBank/DDBJ whole genome shotgun (WGS) entry which is preliminary data.</text>
</comment>
<dbReference type="GO" id="GO:0005524">
    <property type="term" value="F:ATP binding"/>
    <property type="evidence" value="ECO:0007669"/>
    <property type="project" value="UniProtKB-UniRule"/>
</dbReference>
<gene>
    <name evidence="11" type="ORF">HaLaN_05700</name>
</gene>
<dbReference type="Gene3D" id="3.30.200.20">
    <property type="entry name" value="Phosphorylase Kinase, domain 1"/>
    <property type="match status" value="1"/>
</dbReference>
<feature type="domain" description="Protein kinase" evidence="10">
    <location>
        <begin position="52"/>
        <end position="429"/>
    </location>
</feature>
<dbReference type="PANTHER" id="PTHR44329">
    <property type="entry name" value="SERINE/THREONINE-PROTEIN KINASE TNNI3K-RELATED"/>
    <property type="match status" value="1"/>
</dbReference>
<evidence type="ECO:0000256" key="8">
    <source>
        <dbReference type="PROSITE-ProRule" id="PRU10141"/>
    </source>
</evidence>
<accession>A0A699YUC5</accession>
<evidence type="ECO:0000256" key="6">
    <source>
        <dbReference type="PIRSR" id="PIRSR000615-1"/>
    </source>
</evidence>
<proteinExistence type="predicted"/>
<evidence type="ECO:0000256" key="4">
    <source>
        <dbReference type="ARBA" id="ARBA00022777"/>
    </source>
</evidence>
<feature type="compositionally biased region" description="Polar residues" evidence="9">
    <location>
        <begin position="1"/>
        <end position="22"/>
    </location>
</feature>
<feature type="active site" description="Proton acceptor" evidence="6">
    <location>
        <position position="293"/>
    </location>
</feature>
<feature type="compositionally biased region" description="Low complexity" evidence="9">
    <location>
        <begin position="485"/>
        <end position="503"/>
    </location>
</feature>
<reference evidence="11 12" key="1">
    <citation type="submission" date="2020-02" db="EMBL/GenBank/DDBJ databases">
        <title>Draft genome sequence of Haematococcus lacustris strain NIES-144.</title>
        <authorList>
            <person name="Morimoto D."/>
            <person name="Nakagawa S."/>
            <person name="Yoshida T."/>
            <person name="Sawayama S."/>
        </authorList>
    </citation>
    <scope>NUCLEOTIDE SEQUENCE [LARGE SCALE GENOMIC DNA]</scope>
    <source>
        <strain evidence="11 12">NIES-144</strain>
    </source>
</reference>
<feature type="binding site" evidence="8">
    <location>
        <position position="80"/>
    </location>
    <ligand>
        <name>ATP</name>
        <dbReference type="ChEBI" id="CHEBI:30616"/>
    </ligand>
</feature>
<evidence type="ECO:0000256" key="9">
    <source>
        <dbReference type="SAM" id="MobiDB-lite"/>
    </source>
</evidence>
<dbReference type="InterPro" id="IPR001245">
    <property type="entry name" value="Ser-Thr/Tyr_kinase_cat_dom"/>
</dbReference>
<keyword evidence="7" id="KW-0460">Magnesium</keyword>
<feature type="region of interest" description="Disordered" evidence="9">
    <location>
        <begin position="440"/>
        <end position="516"/>
    </location>
</feature>
<feature type="binding site" evidence="7">
    <location>
        <position position="298"/>
    </location>
    <ligand>
        <name>Mg(2+)</name>
        <dbReference type="ChEBI" id="CHEBI:18420"/>
    </ligand>
</feature>
<keyword evidence="7" id="KW-0479">Metal-binding</keyword>
<dbReference type="PROSITE" id="PS50011">
    <property type="entry name" value="PROTEIN_KINASE_DOM"/>
    <property type="match status" value="1"/>
</dbReference>
<evidence type="ECO:0000256" key="3">
    <source>
        <dbReference type="ARBA" id="ARBA00022741"/>
    </source>
</evidence>
<dbReference type="InterPro" id="IPR051681">
    <property type="entry name" value="Ser/Thr_Kinases-Pseudokinases"/>
</dbReference>
<dbReference type="GO" id="GO:0046872">
    <property type="term" value="F:metal ion binding"/>
    <property type="evidence" value="ECO:0007669"/>
    <property type="project" value="UniProtKB-KW"/>
</dbReference>
<evidence type="ECO:0000256" key="5">
    <source>
        <dbReference type="ARBA" id="ARBA00022840"/>
    </source>
</evidence>
<dbReference type="Gene3D" id="1.10.510.10">
    <property type="entry name" value="Transferase(Phosphotransferase) domain 1"/>
    <property type="match status" value="1"/>
</dbReference>
<evidence type="ECO:0000256" key="7">
    <source>
        <dbReference type="PIRSR" id="PIRSR000615-3"/>
    </source>
</evidence>
<dbReference type="EMBL" id="BLLF01000311">
    <property type="protein sequence ID" value="GFH10394.1"/>
    <property type="molecule type" value="Genomic_DNA"/>
</dbReference>
<keyword evidence="3 8" id="KW-0547">Nucleotide-binding</keyword>
<dbReference type="SUPFAM" id="SSF56112">
    <property type="entry name" value="Protein kinase-like (PK-like)"/>
    <property type="match status" value="1"/>
</dbReference>
<dbReference type="PROSITE" id="PS00108">
    <property type="entry name" value="PROTEIN_KINASE_ST"/>
    <property type="match status" value="1"/>
</dbReference>
<dbReference type="PROSITE" id="PS00107">
    <property type="entry name" value="PROTEIN_KINASE_ATP"/>
    <property type="match status" value="1"/>
</dbReference>
<sequence>MMPSEEAQNTSPINDSALQQGANRPPTPQPTSSLHPDALTYLHAPQATLHDLKLLEVLGTGSFGSVMKGIWRSSTPVAVKLILTRAKHDSKVPASEPQLPAQILQEIILTRGLSHPHVIRSFDVRSCKLTQAFMDAALSLPSPAAPPRPTVSCADSATSTDPSTSSDVGDTGLTPLRLVPQQQSSRIGNVSADSVSGDGFGVLAQSGSGGAGMSWHELLLRMHACPDDYLTVIIMQLAHMGTLQRAINAGTFRVSPTMGETERRRRKRVLLRTAHEIAAGLEYLHSLDVAHADLKPGNILLDESKRDARGFTALVADFGLSLVVTANKAGNVSGTSQYMAPEIITNGLTTPASDIYSFGIILWEMATGKSAFEGMTLMQIVMAVGPGNQRPQGIEATHPELLELYQQCVHAEPAARPRATQVVQALAALEQAAHRAARAESRASRSLLHSSSTLSQQQQIQPRLSLQQAVSAQPQQHQLPPPQQQPSAVNQPQQHQQPPAGQARSNTSADSFPAAI</sequence>
<dbReference type="InterPro" id="IPR000719">
    <property type="entry name" value="Prot_kinase_dom"/>
</dbReference>
<dbReference type="Proteomes" id="UP000485058">
    <property type="component" value="Unassembled WGS sequence"/>
</dbReference>